<dbReference type="SMART" id="SM00219">
    <property type="entry name" value="TyrKc"/>
    <property type="match status" value="1"/>
</dbReference>
<dbReference type="GO" id="GO:0030335">
    <property type="term" value="P:positive regulation of cell migration"/>
    <property type="evidence" value="ECO:0007669"/>
    <property type="project" value="TreeGrafter"/>
</dbReference>
<feature type="domain" description="Ig-like" evidence="31">
    <location>
        <begin position="349"/>
        <end position="426"/>
    </location>
</feature>
<evidence type="ECO:0000256" key="28">
    <source>
        <dbReference type="SAM" id="MobiDB-lite"/>
    </source>
</evidence>
<dbReference type="InterPro" id="IPR017441">
    <property type="entry name" value="Protein_kinase_ATP_BS"/>
</dbReference>
<dbReference type="Ensembl" id="ENSRFET00010000299.1">
    <property type="protein sequence ID" value="ENSRFEP00010000265.1"/>
    <property type="gene ID" value="ENSRFEG00010000214.1"/>
</dbReference>
<evidence type="ECO:0000256" key="9">
    <source>
        <dbReference type="ARBA" id="ARBA00022729"/>
    </source>
</evidence>
<evidence type="ECO:0000256" key="25">
    <source>
        <dbReference type="PIRSR" id="PIRSR000615-3"/>
    </source>
</evidence>
<dbReference type="GO" id="GO:0005886">
    <property type="term" value="C:plasma membrane"/>
    <property type="evidence" value="ECO:0007669"/>
    <property type="project" value="UniProtKB-SubCell"/>
</dbReference>
<reference evidence="32 33" key="2">
    <citation type="journal article" date="2018" name="Annu Rev Anim Biosci">
        <title>Bat Biology, Genomes, and the Bat1K Project: To Generate Chromosome-Level Genomes for All Living Bat Species.</title>
        <authorList>
            <person name="Teeling E.C."/>
            <person name="Vernes S.C."/>
            <person name="Davalos L.M."/>
            <person name="Ray D.A."/>
            <person name="Gilbert M.T.P."/>
            <person name="Myers E."/>
        </authorList>
    </citation>
    <scope>NUCLEOTIDE SEQUENCE</scope>
</reference>
<dbReference type="FunFam" id="2.60.40.10:FF:000143">
    <property type="entry name" value="Vascular endothelial growth factor receptor 3"/>
    <property type="match status" value="1"/>
</dbReference>
<keyword evidence="6" id="KW-0037">Angiogenesis</keyword>
<dbReference type="OrthoDB" id="5979328at2759"/>
<dbReference type="Gene3D" id="3.30.200.20">
    <property type="entry name" value="Phosphorylase Kinase, domain 1"/>
    <property type="match status" value="1"/>
</dbReference>
<dbReference type="Pfam" id="PF21339">
    <property type="entry name" value="VEGFR-1-like_Ig-like"/>
    <property type="match status" value="1"/>
</dbReference>
<keyword evidence="33" id="KW-1185">Reference proteome</keyword>
<feature type="chain" id="PRO_5025646346" description="receptor protein-tyrosine kinase" evidence="29">
    <location>
        <begin position="30"/>
        <end position="1342"/>
    </location>
</feature>
<dbReference type="PROSITE" id="PS00240">
    <property type="entry name" value="RECEPTOR_TYR_KIN_III"/>
    <property type="match status" value="1"/>
</dbReference>
<evidence type="ECO:0000256" key="22">
    <source>
        <dbReference type="ARBA" id="ARBA00051243"/>
    </source>
</evidence>
<evidence type="ECO:0000256" key="10">
    <source>
        <dbReference type="ARBA" id="ARBA00022737"/>
    </source>
</evidence>
<dbReference type="Pfam" id="PF00047">
    <property type="entry name" value="ig"/>
    <property type="match status" value="1"/>
</dbReference>
<dbReference type="InterPro" id="IPR000719">
    <property type="entry name" value="Prot_kinase_dom"/>
</dbReference>
<evidence type="ECO:0000256" key="27">
    <source>
        <dbReference type="RuleBase" id="RU000311"/>
    </source>
</evidence>
<evidence type="ECO:0000256" key="14">
    <source>
        <dbReference type="ARBA" id="ARBA00022840"/>
    </source>
</evidence>
<evidence type="ECO:0000256" key="12">
    <source>
        <dbReference type="ARBA" id="ARBA00022777"/>
    </source>
</evidence>
<dbReference type="GO" id="GO:0019838">
    <property type="term" value="F:growth factor binding"/>
    <property type="evidence" value="ECO:0007669"/>
    <property type="project" value="TreeGrafter"/>
</dbReference>
<comment type="similarity">
    <text evidence="27">Belongs to the protein kinase superfamily. Tyr protein kinase family. CSF-1/PDGF receptor subfamily.</text>
</comment>
<evidence type="ECO:0000256" key="19">
    <source>
        <dbReference type="ARBA" id="ARBA00023170"/>
    </source>
</evidence>
<dbReference type="OMA" id="RPLIRWY"/>
<dbReference type="InterPro" id="IPR011009">
    <property type="entry name" value="Kinase-like_dom_sf"/>
</dbReference>
<dbReference type="InterPro" id="IPR007110">
    <property type="entry name" value="Ig-like_dom"/>
</dbReference>
<dbReference type="GO" id="GO:0043235">
    <property type="term" value="C:receptor complex"/>
    <property type="evidence" value="ECO:0007669"/>
    <property type="project" value="TreeGrafter"/>
</dbReference>
<sequence length="1342" mass="151282">MLASRHGHGALAALASRFLITLLGTPGLASKETLMKPELSILGDQVVIQAGGIFDITCRGSAAITWTWGTGSNGSRARILEHPCSDNPLVTCNQLTIFHTEAGDTGYFICSYKDVADIKDPIGKASVYVYVQDDKQIFVQTYSDMPLVITVFTGTQEVVVPCRVTSPDVNVKLQLLHSATFSYASQNWDPRKGFTVTRPSYHFYSSMLQCIAEVNGKTHRSLYLPQRLETKRENISIRYNHQRLLMGDTLFLQCVAETTFNGRIKLNWVFNRQDSKTIPRCCEVKRNLYQGSPVYKSYSNLTIWNVTMEDKGLYICREDNNNALQANITITVYKKGFLNVSYKRRHIYEVTAGQSMFKMGVRVDAFPRPNITWFKDGKPLPVNHTFQPDPLKYKLTIPEVNVKHAGNYTFALSNTKHGLYKNLTIQLIVNEKPKIYEKETDLKNIQPVLLGSENILRCTASGLPLPSFMWAWEPCSHKDELCMERGKRIQLSNVTLKSDLPTGNRILSIEEMVVTSGEKTKTLSTLTILTSNISGIYYCTAVNKVGTDERSIQFYVSDVAGFMEAEPLVSMIEGYDARLKCKAAKYIYNHLAWFSPLGEKFPVIDTETLKNNYSISLTLVIKNVTQKDKGQYKCKAWAQRNITKMMQHNTQLLIRERVAPFIIENLTNIEVNSSGKILLDCKVNGTPWPKIDWLKNGVPVLPASGIFFENNTLIIERAKKEDEGLYLCKATNELGEVSTAAFITVEGSEEKSNIEVIILVCTGLAATLFWLLLTLVIRKLRKPSVSETKTGYLSIIMDPEEMPLDQQCDRLPYDGSKWEFPRDRLQLGKILGHGAFGKVVEACAFGIDRASTCKTVAVKMLKDCATSSEFKALMSELKILIHIGHHLNVVNLLGACTKPGGPLMVIVEFCKYGNLANFLRGKRGDFVASKALINMDKNVKIFHDSDGKPTQLIKHRLESVASTGSSTSSGFIEDKSYSESDEEEESNRHLLGATITHRVDSNNLYKHPLTLEDLICYSFQVAKGMEFLASRKCIHRDLAARNILLADNNIVKICDFGLARDIYKDPDYVWKGDARLPLKWMAPEAIFDKVYTTQSDVWSFGVLLWEIFSLGASPYPGVQIDEDFCRQLKEGTRMRAPEYSTPEIYQTMLDCWHNVYTLRPNFSDLVGRLGDLLQASVQQDGKDYIPLNGTGGTPTFMALDPVQETISNNITMEASIEPQKDQLIGSFDEMKMPKENKETVLEDIEGNYATVLNWDEIKSQKRLEIHSWPHGIMALGLRTVSKNNETIQRETEMEFVKYHSALELEEEDQMKETSLLPLDPTLECHSPPPDYNSVVHYSILPM</sequence>
<dbReference type="InParanoid" id="A0A671DLP3"/>
<dbReference type="InterPro" id="IPR050122">
    <property type="entry name" value="RTK"/>
</dbReference>
<keyword evidence="17" id="KW-0829">Tyrosine-protein kinase</keyword>
<dbReference type="PROSITE" id="PS00107">
    <property type="entry name" value="PROTEIN_KINASE_ATP"/>
    <property type="match status" value="1"/>
</dbReference>
<feature type="domain" description="Ig-like" evidence="31">
    <location>
        <begin position="433"/>
        <end position="553"/>
    </location>
</feature>
<dbReference type="SMART" id="SM00409">
    <property type="entry name" value="IG"/>
    <property type="match status" value="6"/>
</dbReference>
<evidence type="ECO:0000313" key="32">
    <source>
        <dbReference type="Ensembl" id="ENSRFEP00010000265.1"/>
    </source>
</evidence>
<reference evidence="33" key="3">
    <citation type="submission" date="2018-12" db="EMBL/GenBank/DDBJ databases">
        <title>G10K-VGP greater horseshoe bat female genome, primary haplotype.</title>
        <authorList>
            <person name="Teeling E."/>
            <person name="Myers G."/>
            <person name="Vernes S."/>
            <person name="Pippel M."/>
            <person name="Winkler S."/>
            <person name="Fedrigo O."/>
            <person name="Rhie A."/>
            <person name="Koren S."/>
            <person name="Phillippy A."/>
            <person name="Lewin H."/>
            <person name="Damas J."/>
            <person name="Howe K."/>
            <person name="Mountcastle J."/>
            <person name="Jarvis E.D."/>
        </authorList>
    </citation>
    <scope>NUCLEOTIDE SEQUENCE [LARGE SCALE GENOMIC DNA]</scope>
</reference>
<dbReference type="InterPro" id="IPR013151">
    <property type="entry name" value="Immunoglobulin_dom"/>
</dbReference>
<evidence type="ECO:0000256" key="7">
    <source>
        <dbReference type="ARBA" id="ARBA00022679"/>
    </source>
</evidence>
<dbReference type="KEGG" id="rfq:117026978"/>
<evidence type="ECO:0000256" key="18">
    <source>
        <dbReference type="ARBA" id="ARBA00023157"/>
    </source>
</evidence>
<dbReference type="InterPro" id="IPR001824">
    <property type="entry name" value="Tyr_kinase_rcpt_3_CS"/>
</dbReference>
<keyword evidence="16" id="KW-0472">Membrane</keyword>
<evidence type="ECO:0000256" key="21">
    <source>
        <dbReference type="ARBA" id="ARBA00023319"/>
    </source>
</evidence>
<evidence type="ECO:0000256" key="3">
    <source>
        <dbReference type="ARBA" id="ARBA00022473"/>
    </source>
</evidence>
<dbReference type="SUPFAM" id="SSF56112">
    <property type="entry name" value="Protein kinase-like (PK-like)"/>
    <property type="match status" value="1"/>
</dbReference>
<evidence type="ECO:0000256" key="23">
    <source>
        <dbReference type="PIRSR" id="PIRSR000615-1"/>
    </source>
</evidence>
<dbReference type="GO" id="GO:0046872">
    <property type="term" value="F:metal ion binding"/>
    <property type="evidence" value="ECO:0007669"/>
    <property type="project" value="UniProtKB-KW"/>
</dbReference>
<evidence type="ECO:0000259" key="30">
    <source>
        <dbReference type="PROSITE" id="PS50011"/>
    </source>
</evidence>
<dbReference type="RefSeq" id="XP_032970228.1">
    <property type="nucleotide sequence ID" value="XM_033114337.1"/>
</dbReference>
<dbReference type="InterPro" id="IPR013098">
    <property type="entry name" value="Ig_I-set"/>
</dbReference>
<reference evidence="32" key="5">
    <citation type="submission" date="2025-09" db="UniProtKB">
        <authorList>
            <consortium name="Ensembl"/>
        </authorList>
    </citation>
    <scope>IDENTIFICATION</scope>
</reference>
<keyword evidence="11 24" id="KW-0547">Nucleotide-binding</keyword>
<protein>
    <recommendedName>
        <fullName evidence="2">receptor protein-tyrosine kinase</fullName>
        <ecNumber evidence="2">2.7.10.1</ecNumber>
    </recommendedName>
</protein>
<dbReference type="InterPro" id="IPR013783">
    <property type="entry name" value="Ig-like_fold"/>
</dbReference>
<feature type="domain" description="Ig-like" evidence="31">
    <location>
        <begin position="225"/>
        <end position="331"/>
    </location>
</feature>
<dbReference type="GO" id="GO:0005021">
    <property type="term" value="F:vascular endothelial growth factor receptor activity"/>
    <property type="evidence" value="ECO:0007669"/>
    <property type="project" value="TreeGrafter"/>
</dbReference>
<dbReference type="InterPro" id="IPR041348">
    <property type="entry name" value="VEGFR-2_TMD"/>
</dbReference>
<dbReference type="InterPro" id="IPR055238">
    <property type="entry name" value="VEGFR1-3_N_Ig-like"/>
</dbReference>
<feature type="binding site" evidence="25">
    <location>
        <position position="1042"/>
    </location>
    <ligand>
        <name>Mg(2+)</name>
        <dbReference type="ChEBI" id="CHEBI:18420"/>
    </ligand>
</feature>
<comment type="catalytic activity">
    <reaction evidence="22">
        <text>L-tyrosyl-[protein] + ATP = O-phospho-L-tyrosyl-[protein] + ADP + H(+)</text>
        <dbReference type="Rhea" id="RHEA:10596"/>
        <dbReference type="Rhea" id="RHEA-COMP:10136"/>
        <dbReference type="Rhea" id="RHEA-COMP:20101"/>
        <dbReference type="ChEBI" id="CHEBI:15378"/>
        <dbReference type="ChEBI" id="CHEBI:30616"/>
        <dbReference type="ChEBI" id="CHEBI:46858"/>
        <dbReference type="ChEBI" id="CHEBI:61978"/>
        <dbReference type="ChEBI" id="CHEBI:456216"/>
        <dbReference type="EC" id="2.7.10.1"/>
    </reaction>
</comment>
<dbReference type="Gene3D" id="1.10.510.10">
    <property type="entry name" value="Transferase(Phosphotransferase) domain 1"/>
    <property type="match status" value="1"/>
</dbReference>
<dbReference type="GO" id="GO:0016477">
    <property type="term" value="P:cell migration"/>
    <property type="evidence" value="ECO:0007669"/>
    <property type="project" value="TreeGrafter"/>
</dbReference>
<keyword evidence="3" id="KW-0217">Developmental protein</keyword>
<keyword evidence="15" id="KW-1133">Transmembrane helix</keyword>
<dbReference type="GO" id="GO:0043408">
    <property type="term" value="P:regulation of MAPK cascade"/>
    <property type="evidence" value="ECO:0007669"/>
    <property type="project" value="TreeGrafter"/>
</dbReference>
<feature type="domain" description="Ig-like" evidence="31">
    <location>
        <begin position="660"/>
        <end position="744"/>
    </location>
</feature>
<evidence type="ECO:0000259" key="31">
    <source>
        <dbReference type="PROSITE" id="PS50835"/>
    </source>
</evidence>
<feature type="signal peptide" evidence="29">
    <location>
        <begin position="1"/>
        <end position="29"/>
    </location>
</feature>
<keyword evidence="7" id="KW-0808">Transferase</keyword>
<dbReference type="SUPFAM" id="SSF48726">
    <property type="entry name" value="Immunoglobulin"/>
    <property type="match status" value="5"/>
</dbReference>
<evidence type="ECO:0000256" key="24">
    <source>
        <dbReference type="PIRSR" id="PIRSR000615-2"/>
    </source>
</evidence>
<dbReference type="Pfam" id="PF17988">
    <property type="entry name" value="VEGFR-2_TMD"/>
    <property type="match status" value="1"/>
</dbReference>
<dbReference type="GeneID" id="117026978"/>
<keyword evidence="19 27" id="KW-0675">Receptor</keyword>
<keyword evidence="8 27" id="KW-0812">Transmembrane</keyword>
<dbReference type="Pfam" id="PF22971">
    <property type="entry name" value="Ig_VEGFR-1-like_5th"/>
    <property type="match status" value="1"/>
</dbReference>
<dbReference type="GO" id="GO:0048010">
    <property type="term" value="P:vascular endothelial growth factor receptor signaling pathway"/>
    <property type="evidence" value="ECO:0007669"/>
    <property type="project" value="UniProtKB-ARBA"/>
</dbReference>
<dbReference type="RefSeq" id="XP_032970237.1">
    <property type="nucleotide sequence ID" value="XM_033114346.1"/>
</dbReference>
<keyword evidence="25" id="KW-0460">Magnesium</keyword>
<keyword evidence="4" id="KW-1003">Cell membrane</keyword>
<dbReference type="PRINTS" id="PR01832">
    <property type="entry name" value="VEGFRECEPTOR"/>
</dbReference>
<dbReference type="GO" id="GO:0005524">
    <property type="term" value="F:ATP binding"/>
    <property type="evidence" value="ECO:0007669"/>
    <property type="project" value="UniProtKB-UniRule"/>
</dbReference>
<keyword evidence="9 29" id="KW-0732">Signal</keyword>
<dbReference type="Gene3D" id="2.60.40.10">
    <property type="entry name" value="Immunoglobulins"/>
    <property type="match status" value="7"/>
</dbReference>
<dbReference type="InterPro" id="IPR008266">
    <property type="entry name" value="Tyr_kinase_AS"/>
</dbReference>
<evidence type="ECO:0000256" key="20">
    <source>
        <dbReference type="ARBA" id="ARBA00023180"/>
    </source>
</evidence>
<evidence type="ECO:0000256" key="11">
    <source>
        <dbReference type="ARBA" id="ARBA00022741"/>
    </source>
</evidence>
<accession>A0A671DLP3</accession>
<evidence type="ECO:0000256" key="6">
    <source>
        <dbReference type="ARBA" id="ARBA00022657"/>
    </source>
</evidence>
<keyword evidence="21 27" id="KW-0393">Immunoglobulin domain</keyword>
<dbReference type="Pfam" id="PF07714">
    <property type="entry name" value="PK_Tyr_Ser-Thr"/>
    <property type="match status" value="1"/>
</dbReference>
<dbReference type="InterPro" id="IPR036179">
    <property type="entry name" value="Ig-like_dom_sf"/>
</dbReference>
<reference evidence="32 33" key="1">
    <citation type="journal article" date="2015" name="Annu Rev Anim Biosci">
        <title>The Genome 10K Project: a way forward.</title>
        <authorList>
            <person name="Koepfli K.P."/>
            <person name="Paten B."/>
            <person name="O'Brien S.J."/>
            <person name="Koepfli K.P."/>
            <person name="Paten B."/>
            <person name="Antunes A."/>
            <person name="Belov K."/>
            <person name="Bustamante C."/>
            <person name="Castoe T.A."/>
            <person name="Clawson H."/>
            <person name="Crawford A.J."/>
            <person name="Diekhans M."/>
            <person name="Distel D."/>
            <person name="Durbin R."/>
            <person name="Earl D."/>
            <person name="Fujita M.K."/>
            <person name="Gamble T."/>
            <person name="Georges A."/>
            <person name="Gemmell N."/>
            <person name="Gilbert M.T."/>
            <person name="Graves J.M."/>
            <person name="Green R.E."/>
            <person name="Hickey G."/>
            <person name="Jarvis E.D."/>
            <person name="Johnson W."/>
            <person name="Komissarov A."/>
            <person name="Korf I."/>
            <person name="Kuhn R."/>
            <person name="Larkin D.M."/>
            <person name="Lewin H."/>
            <person name="Lopez J.V."/>
            <person name="Ma J."/>
            <person name="Marques-Bonet T."/>
            <person name="Miller W."/>
            <person name="Murphy R."/>
            <person name="Pevzner P."/>
            <person name="Shapiro B."/>
            <person name="Steiner C."/>
            <person name="Tamazian G."/>
            <person name="Venkatesh B."/>
            <person name="Wang J."/>
            <person name="Wayne R."/>
            <person name="Wiley E."/>
            <person name="Yang H."/>
            <person name="Zhang G."/>
            <person name="Haussler D."/>
            <person name="Ryder O."/>
            <person name="O'Brien S.J."/>
        </authorList>
    </citation>
    <scope>NUCLEOTIDE SEQUENCE</scope>
</reference>
<evidence type="ECO:0000256" key="4">
    <source>
        <dbReference type="ARBA" id="ARBA00022475"/>
    </source>
</evidence>
<dbReference type="GeneTree" id="ENSGT00940000164144"/>
<dbReference type="FunFam" id="3.30.200.20:FF:000041">
    <property type="entry name" value="Vascular endothelial growth factor receptor 2"/>
    <property type="match status" value="1"/>
</dbReference>
<evidence type="ECO:0000256" key="26">
    <source>
        <dbReference type="PROSITE-ProRule" id="PRU10141"/>
    </source>
</evidence>
<evidence type="ECO:0000256" key="15">
    <source>
        <dbReference type="ARBA" id="ARBA00022989"/>
    </source>
</evidence>
<evidence type="ECO:0000256" key="8">
    <source>
        <dbReference type="ARBA" id="ARBA00022692"/>
    </source>
</evidence>
<feature type="binding site" evidence="24 26">
    <location>
        <position position="859"/>
    </location>
    <ligand>
        <name>ATP</name>
        <dbReference type="ChEBI" id="CHEBI:30616"/>
    </ligand>
</feature>
<keyword evidence="25" id="KW-0479">Metal-binding</keyword>
<evidence type="ECO:0000256" key="1">
    <source>
        <dbReference type="ARBA" id="ARBA00004251"/>
    </source>
</evidence>
<dbReference type="Pfam" id="PF07679">
    <property type="entry name" value="I-set"/>
    <property type="match status" value="3"/>
</dbReference>
<name>A0A671DLP3_RHIFE</name>
<organism evidence="32 33">
    <name type="scientific">Rhinolophus ferrumequinum</name>
    <name type="common">Greater horseshoe bat</name>
    <dbReference type="NCBI Taxonomy" id="59479"/>
    <lineage>
        <taxon>Eukaryota</taxon>
        <taxon>Metazoa</taxon>
        <taxon>Chordata</taxon>
        <taxon>Craniata</taxon>
        <taxon>Vertebrata</taxon>
        <taxon>Euteleostomi</taxon>
        <taxon>Mammalia</taxon>
        <taxon>Eutheria</taxon>
        <taxon>Laurasiatheria</taxon>
        <taxon>Chiroptera</taxon>
        <taxon>Yinpterochiroptera</taxon>
        <taxon>Rhinolophoidea</taxon>
        <taxon>Rhinolophidae</taxon>
        <taxon>Rhinolophinae</taxon>
        <taxon>Rhinolophus</taxon>
    </lineage>
</organism>
<dbReference type="InterPro" id="IPR001245">
    <property type="entry name" value="Ser-Thr/Tyr_kinase_cat_dom"/>
</dbReference>
<feature type="binding site" evidence="25">
    <location>
        <position position="1055"/>
    </location>
    <ligand>
        <name>Mg(2+)</name>
        <dbReference type="ChEBI" id="CHEBI:18420"/>
    </ligand>
</feature>
<dbReference type="GO" id="GO:0045446">
    <property type="term" value="P:endothelial cell differentiation"/>
    <property type="evidence" value="ECO:0007669"/>
    <property type="project" value="TreeGrafter"/>
</dbReference>
<dbReference type="PANTHER" id="PTHR24416:SF552">
    <property type="entry name" value="RECEPTOR PROTEIN-TYROSINE KINASE"/>
    <property type="match status" value="1"/>
</dbReference>
<dbReference type="PROSITE" id="PS00109">
    <property type="entry name" value="PROTEIN_KINASE_TYR"/>
    <property type="match status" value="1"/>
</dbReference>
<feature type="region of interest" description="Disordered" evidence="28">
    <location>
        <begin position="961"/>
        <end position="985"/>
    </location>
</feature>
<keyword evidence="14 24" id="KW-0067">ATP-binding</keyword>
<dbReference type="PROSITE" id="PS50835">
    <property type="entry name" value="IG_LIKE"/>
    <property type="match status" value="5"/>
</dbReference>
<dbReference type="Pfam" id="PF22854">
    <property type="entry name" value="VEGFR1-3_N_Ig-like"/>
    <property type="match status" value="1"/>
</dbReference>
<dbReference type="InterPro" id="IPR003598">
    <property type="entry name" value="Ig_sub2"/>
</dbReference>
<feature type="binding site" evidence="24">
    <location>
        <begin position="832"/>
        <end position="839"/>
    </location>
    <ligand>
        <name>ATP</name>
        <dbReference type="ChEBI" id="CHEBI:30616"/>
    </ligand>
</feature>
<dbReference type="InterPro" id="IPR055229">
    <property type="entry name" value="VEGFR1-3_5th"/>
</dbReference>
<keyword evidence="10" id="KW-0677">Repeat</keyword>
<feature type="domain" description="Protein kinase" evidence="30">
    <location>
        <begin position="825"/>
        <end position="1173"/>
    </location>
</feature>
<keyword evidence="5" id="KW-0597">Phosphoprotein</keyword>
<proteinExistence type="inferred from homology"/>
<evidence type="ECO:0000256" key="13">
    <source>
        <dbReference type="ARBA" id="ARBA00022782"/>
    </source>
</evidence>
<dbReference type="GO" id="GO:0001525">
    <property type="term" value="P:angiogenesis"/>
    <property type="evidence" value="ECO:0007669"/>
    <property type="project" value="UniProtKB-KW"/>
</dbReference>
<dbReference type="InterPro" id="IPR003599">
    <property type="entry name" value="Ig_sub"/>
</dbReference>
<comment type="subcellular location">
    <subcellularLocation>
        <location evidence="1">Cell membrane</location>
        <topology evidence="1">Single-pass type I membrane protein</topology>
    </subcellularLocation>
    <subcellularLocation>
        <location evidence="27">Membrane</location>
        <topology evidence="27">Single-pass type I membrane protein</topology>
    </subcellularLocation>
</comment>
<evidence type="ECO:0000256" key="5">
    <source>
        <dbReference type="ARBA" id="ARBA00022553"/>
    </source>
</evidence>
<evidence type="ECO:0000256" key="2">
    <source>
        <dbReference type="ARBA" id="ARBA00011902"/>
    </source>
</evidence>
<dbReference type="RefSeq" id="XP_032970218.1">
    <property type="nucleotide sequence ID" value="XM_033114327.1"/>
</dbReference>
<dbReference type="SMART" id="SM00408">
    <property type="entry name" value="IGc2"/>
    <property type="match status" value="5"/>
</dbReference>
<evidence type="ECO:0000256" key="16">
    <source>
        <dbReference type="ARBA" id="ARBA00023136"/>
    </source>
</evidence>
<keyword evidence="12" id="KW-0418">Kinase</keyword>
<gene>
    <name evidence="32" type="primary">LOC117026978</name>
</gene>
<evidence type="ECO:0000313" key="33">
    <source>
        <dbReference type="Proteomes" id="UP000472240"/>
    </source>
</evidence>
<keyword evidence="18" id="KW-1015">Disulfide bond</keyword>
<feature type="active site" description="Proton acceptor" evidence="23">
    <location>
        <position position="1037"/>
    </location>
</feature>
<dbReference type="GO" id="GO:0045766">
    <property type="term" value="P:positive regulation of angiogenesis"/>
    <property type="evidence" value="ECO:0007669"/>
    <property type="project" value="TreeGrafter"/>
</dbReference>
<keyword evidence="13" id="KW-0221">Differentiation</keyword>
<dbReference type="EC" id="2.7.10.1" evidence="2"/>
<dbReference type="FunFam" id="1.10.510.10:FF:000077">
    <property type="entry name" value="Vascular endothelial growth factor receptor 2"/>
    <property type="match status" value="1"/>
</dbReference>
<evidence type="ECO:0000256" key="29">
    <source>
        <dbReference type="SAM" id="SignalP"/>
    </source>
</evidence>
<feature type="binding site" evidence="24">
    <location>
        <position position="1041"/>
    </location>
    <ligand>
        <name>ATP</name>
        <dbReference type="ChEBI" id="CHEBI:30616"/>
    </ligand>
</feature>
<dbReference type="PROSITE" id="PS50011">
    <property type="entry name" value="PROTEIN_KINASE_DOM"/>
    <property type="match status" value="1"/>
</dbReference>
<dbReference type="InterPro" id="IPR020635">
    <property type="entry name" value="Tyr_kinase_cat_dom"/>
</dbReference>
<keyword evidence="20" id="KW-0325">Glycoprotein</keyword>
<feature type="domain" description="Ig-like" evidence="31">
    <location>
        <begin position="573"/>
        <end position="636"/>
    </location>
</feature>
<reference evidence="32" key="4">
    <citation type="submission" date="2025-08" db="UniProtKB">
        <authorList>
            <consortium name="Ensembl"/>
        </authorList>
    </citation>
    <scope>IDENTIFICATION</scope>
</reference>
<evidence type="ECO:0000256" key="17">
    <source>
        <dbReference type="ARBA" id="ARBA00023137"/>
    </source>
</evidence>
<dbReference type="PIRSF" id="PIRSF000615">
    <property type="entry name" value="TyrPK_CSF1-R"/>
    <property type="match status" value="1"/>
</dbReference>
<dbReference type="Proteomes" id="UP000472240">
    <property type="component" value="Chromosome 1"/>
</dbReference>
<dbReference type="PANTHER" id="PTHR24416">
    <property type="entry name" value="TYROSINE-PROTEIN KINASE RECEPTOR"/>
    <property type="match status" value="1"/>
</dbReference>